<protein>
    <submittedName>
        <fullName evidence="1">Uncharacterized protein</fullName>
    </submittedName>
</protein>
<accession>A0AAI9X7D3</accession>
<gene>
    <name evidence="1" type="ORF">VN97_g6715</name>
</gene>
<sequence>MHRRGGRELIAIEEEKLLDKLQFGGLMPEAPMWGLRPPQQNDDHYTHDPSFHNRLRGLWNIASRPTQWYRPQIISD</sequence>
<dbReference type="Proteomes" id="UP001227192">
    <property type="component" value="Unassembled WGS sequence"/>
</dbReference>
<comment type="caution">
    <text evidence="1">The sequence shown here is derived from an EMBL/GenBank/DDBJ whole genome shotgun (WGS) entry which is preliminary data.</text>
</comment>
<proteinExistence type="predicted"/>
<evidence type="ECO:0000313" key="2">
    <source>
        <dbReference type="Proteomes" id="UP001227192"/>
    </source>
</evidence>
<reference evidence="1" key="2">
    <citation type="journal article" date="2016" name="Fungal Biol.">
        <title>Ochratoxin A production by Penicillium thymicola.</title>
        <authorList>
            <person name="Nguyen H.D.T."/>
            <person name="McMullin D.R."/>
            <person name="Ponomareva E."/>
            <person name="Riley R."/>
            <person name="Pomraning K.R."/>
            <person name="Baker S.E."/>
            <person name="Seifert K.A."/>
        </authorList>
    </citation>
    <scope>NUCLEOTIDE SEQUENCE</scope>
    <source>
        <strain evidence="1">DAOM 180753</strain>
    </source>
</reference>
<keyword evidence="2" id="KW-1185">Reference proteome</keyword>
<organism evidence="1 2">
    <name type="scientific">Penicillium thymicola</name>
    <dbReference type="NCBI Taxonomy" id="293382"/>
    <lineage>
        <taxon>Eukaryota</taxon>
        <taxon>Fungi</taxon>
        <taxon>Dikarya</taxon>
        <taxon>Ascomycota</taxon>
        <taxon>Pezizomycotina</taxon>
        <taxon>Eurotiomycetes</taxon>
        <taxon>Eurotiomycetidae</taxon>
        <taxon>Eurotiales</taxon>
        <taxon>Aspergillaceae</taxon>
        <taxon>Penicillium</taxon>
    </lineage>
</organism>
<dbReference type="AlphaFoldDB" id="A0AAI9X7D3"/>
<dbReference type="EMBL" id="LACB01000200">
    <property type="protein sequence ID" value="KAJ9486615.1"/>
    <property type="molecule type" value="Genomic_DNA"/>
</dbReference>
<name>A0AAI9X7D3_PENTH</name>
<evidence type="ECO:0000313" key="1">
    <source>
        <dbReference type="EMBL" id="KAJ9486615.1"/>
    </source>
</evidence>
<reference evidence="1" key="1">
    <citation type="submission" date="2015-06" db="EMBL/GenBank/DDBJ databases">
        <authorList>
            <person name="Nguyen H."/>
        </authorList>
    </citation>
    <scope>NUCLEOTIDE SEQUENCE</scope>
    <source>
        <strain evidence="1">DAOM 180753</strain>
    </source>
</reference>